<organism evidence="2 3">
    <name type="scientific">Scylla paramamosain</name>
    <name type="common">Mud crab</name>
    <dbReference type="NCBI Taxonomy" id="85552"/>
    <lineage>
        <taxon>Eukaryota</taxon>
        <taxon>Metazoa</taxon>
        <taxon>Ecdysozoa</taxon>
        <taxon>Arthropoda</taxon>
        <taxon>Crustacea</taxon>
        <taxon>Multicrustacea</taxon>
        <taxon>Malacostraca</taxon>
        <taxon>Eumalacostraca</taxon>
        <taxon>Eucarida</taxon>
        <taxon>Decapoda</taxon>
        <taxon>Pleocyemata</taxon>
        <taxon>Brachyura</taxon>
        <taxon>Eubrachyura</taxon>
        <taxon>Portunoidea</taxon>
        <taxon>Portunidae</taxon>
        <taxon>Portuninae</taxon>
        <taxon>Scylla</taxon>
    </lineage>
</organism>
<gene>
    <name evidence="2" type="ORF">O3P69_003360</name>
</gene>
<reference evidence="2 3" key="1">
    <citation type="submission" date="2023-03" db="EMBL/GenBank/DDBJ databases">
        <title>High-quality genome of Scylla paramamosain provides insights in environmental adaptation.</title>
        <authorList>
            <person name="Zhang L."/>
        </authorList>
    </citation>
    <scope>NUCLEOTIDE SEQUENCE [LARGE SCALE GENOMIC DNA]</scope>
    <source>
        <strain evidence="2">LZ_2023a</strain>
        <tissue evidence="2">Muscle</tissue>
    </source>
</reference>
<feature type="region of interest" description="Disordered" evidence="1">
    <location>
        <begin position="1"/>
        <end position="21"/>
    </location>
</feature>
<protein>
    <submittedName>
        <fullName evidence="2">Uncharacterized protein</fullName>
    </submittedName>
</protein>
<evidence type="ECO:0000313" key="2">
    <source>
        <dbReference type="EMBL" id="KAK8399190.1"/>
    </source>
</evidence>
<dbReference type="Proteomes" id="UP001487740">
    <property type="component" value="Unassembled WGS sequence"/>
</dbReference>
<keyword evidence="3" id="KW-1185">Reference proteome</keyword>
<sequence length="135" mass="15320">MAVWGAAALRQGVPHPRHQGPPTEACVMARLQALKHRQQILKALKRRLQKTAVKSDCRLWVYINMKCDSKTRHGSLERTVFVLAQYALSEVITPEELIRKNVQARTSLEIQLLLKGNRPPLRLLRLAARRAPADS</sequence>
<proteinExistence type="predicted"/>
<evidence type="ECO:0000313" key="3">
    <source>
        <dbReference type="Proteomes" id="UP001487740"/>
    </source>
</evidence>
<name>A0AAW0UGH3_SCYPA</name>
<evidence type="ECO:0000256" key="1">
    <source>
        <dbReference type="SAM" id="MobiDB-lite"/>
    </source>
</evidence>
<dbReference type="EMBL" id="JARAKH010000011">
    <property type="protein sequence ID" value="KAK8399190.1"/>
    <property type="molecule type" value="Genomic_DNA"/>
</dbReference>
<accession>A0AAW0UGH3</accession>
<comment type="caution">
    <text evidence="2">The sequence shown here is derived from an EMBL/GenBank/DDBJ whole genome shotgun (WGS) entry which is preliminary data.</text>
</comment>
<dbReference type="AlphaFoldDB" id="A0AAW0UGH3"/>